<sequence length="264" mass="29249">MTSETYIAITGASTGIGRAAAKQFADEGRNLILIARNTDDLKTVRAEIQDAHPDLKVQVRSYDLTNTAQARALYYSLSDFNIDCWINNAGFGDYKLISDQDVNKAMLMIQLNVEALTLLSMLYVKDHENIQGTQLINVSSVGGYLMVPTCVTYSATKFYVGAFTENLALELRHKGAALKAKLYAPAATETNFGKVANDVENYDYDDAFGESYFTSEQSAKYLVQLFHDEDHIVGAINRDTFAFKLSQNVFPYAGDSGHNQVVEK</sequence>
<dbReference type="PRINTS" id="PR00081">
    <property type="entry name" value="GDHRDH"/>
</dbReference>
<dbReference type="PROSITE" id="PS00061">
    <property type="entry name" value="ADH_SHORT"/>
    <property type="match status" value="1"/>
</dbReference>
<dbReference type="Proteomes" id="UP000051845">
    <property type="component" value="Unassembled WGS sequence"/>
</dbReference>
<gene>
    <name evidence="4" type="ORF">FC82_GL001578</name>
</gene>
<organism evidence="4 5">
    <name type="scientific">Secundilactobacillus collinoides DSM 20515 = JCM 1123</name>
    <dbReference type="NCBI Taxonomy" id="1423733"/>
    <lineage>
        <taxon>Bacteria</taxon>
        <taxon>Bacillati</taxon>
        <taxon>Bacillota</taxon>
        <taxon>Bacilli</taxon>
        <taxon>Lactobacillales</taxon>
        <taxon>Lactobacillaceae</taxon>
        <taxon>Secundilactobacillus</taxon>
    </lineage>
</organism>
<dbReference type="PRINTS" id="PR00080">
    <property type="entry name" value="SDRFAMILY"/>
</dbReference>
<dbReference type="STRING" id="33960.TY91_11610"/>
<evidence type="ECO:0000256" key="1">
    <source>
        <dbReference type="ARBA" id="ARBA00006484"/>
    </source>
</evidence>
<dbReference type="InterPro" id="IPR002347">
    <property type="entry name" value="SDR_fam"/>
</dbReference>
<dbReference type="GO" id="GO:0016491">
    <property type="term" value="F:oxidoreductase activity"/>
    <property type="evidence" value="ECO:0007669"/>
    <property type="project" value="UniProtKB-KW"/>
</dbReference>
<evidence type="ECO:0000256" key="3">
    <source>
        <dbReference type="RuleBase" id="RU000363"/>
    </source>
</evidence>
<dbReference type="CDD" id="cd05233">
    <property type="entry name" value="SDR_c"/>
    <property type="match status" value="1"/>
</dbReference>
<dbReference type="Pfam" id="PF00106">
    <property type="entry name" value="adh_short"/>
    <property type="match status" value="1"/>
</dbReference>
<keyword evidence="2" id="KW-0560">Oxidoreductase</keyword>
<comment type="caution">
    <text evidence="4">The sequence shown here is derived from an EMBL/GenBank/DDBJ whole genome shotgun (WGS) entry which is preliminary data.</text>
</comment>
<dbReference type="InterPro" id="IPR020904">
    <property type="entry name" value="Sc_DH/Rdtase_CS"/>
</dbReference>
<evidence type="ECO:0000313" key="4">
    <source>
        <dbReference type="EMBL" id="KRM77950.1"/>
    </source>
</evidence>
<evidence type="ECO:0000256" key="2">
    <source>
        <dbReference type="ARBA" id="ARBA00023002"/>
    </source>
</evidence>
<protein>
    <submittedName>
        <fullName evidence="4">Short-chain dehydrogenase</fullName>
    </submittedName>
</protein>
<dbReference type="InterPro" id="IPR036291">
    <property type="entry name" value="NAD(P)-bd_dom_sf"/>
</dbReference>
<name>A0A0R2BEV6_SECCO</name>
<dbReference type="EMBL" id="AYYR01000003">
    <property type="protein sequence ID" value="KRM77950.1"/>
    <property type="molecule type" value="Genomic_DNA"/>
</dbReference>
<evidence type="ECO:0000313" key="5">
    <source>
        <dbReference type="Proteomes" id="UP000051845"/>
    </source>
</evidence>
<proteinExistence type="inferred from homology"/>
<dbReference type="RefSeq" id="WP_054762552.1">
    <property type="nucleotide sequence ID" value="NZ_AYYR01000003.1"/>
</dbReference>
<dbReference type="PANTHER" id="PTHR42901:SF1">
    <property type="entry name" value="ALCOHOL DEHYDROGENASE"/>
    <property type="match status" value="1"/>
</dbReference>
<dbReference type="SUPFAM" id="SSF51735">
    <property type="entry name" value="NAD(P)-binding Rossmann-fold domains"/>
    <property type="match status" value="1"/>
</dbReference>
<dbReference type="Gene3D" id="3.40.50.720">
    <property type="entry name" value="NAD(P)-binding Rossmann-like Domain"/>
    <property type="match status" value="1"/>
</dbReference>
<dbReference type="PANTHER" id="PTHR42901">
    <property type="entry name" value="ALCOHOL DEHYDROGENASE"/>
    <property type="match status" value="1"/>
</dbReference>
<dbReference type="PATRIC" id="fig|1423733.4.peg.1660"/>
<reference evidence="4 5" key="1">
    <citation type="journal article" date="2015" name="Genome Announc.">
        <title>Expanding the biotechnology potential of lactobacilli through comparative genomics of 213 strains and associated genera.</title>
        <authorList>
            <person name="Sun Z."/>
            <person name="Harris H.M."/>
            <person name="McCann A."/>
            <person name="Guo C."/>
            <person name="Argimon S."/>
            <person name="Zhang W."/>
            <person name="Yang X."/>
            <person name="Jeffery I.B."/>
            <person name="Cooney J.C."/>
            <person name="Kagawa T.F."/>
            <person name="Liu W."/>
            <person name="Song Y."/>
            <person name="Salvetti E."/>
            <person name="Wrobel A."/>
            <person name="Rasinkangas P."/>
            <person name="Parkhill J."/>
            <person name="Rea M.C."/>
            <person name="O'Sullivan O."/>
            <person name="Ritari J."/>
            <person name="Douillard F.P."/>
            <person name="Paul Ross R."/>
            <person name="Yang R."/>
            <person name="Briner A.E."/>
            <person name="Felis G.E."/>
            <person name="de Vos W.M."/>
            <person name="Barrangou R."/>
            <person name="Klaenhammer T.R."/>
            <person name="Caufield P.W."/>
            <person name="Cui Y."/>
            <person name="Zhang H."/>
            <person name="O'Toole P.W."/>
        </authorList>
    </citation>
    <scope>NUCLEOTIDE SEQUENCE [LARGE SCALE GENOMIC DNA]</scope>
    <source>
        <strain evidence="4 5">DSM 20515</strain>
    </source>
</reference>
<dbReference type="AlphaFoldDB" id="A0A0R2BEV6"/>
<comment type="similarity">
    <text evidence="1 3">Belongs to the short-chain dehydrogenases/reductases (SDR) family.</text>
</comment>
<accession>A0A0R2BEV6</accession>